<dbReference type="PANTHER" id="PTHR38149:SF1">
    <property type="entry name" value="ATPASE"/>
    <property type="match status" value="1"/>
</dbReference>
<dbReference type="PANTHER" id="PTHR38149">
    <property type="entry name" value="ATPASE"/>
    <property type="match status" value="1"/>
</dbReference>
<sequence length="587" mass="63811">MSGAVVVDGGAEEAEEAEEEAEVEEVGVEVEAGDTKQRRYNGLLGSYTCIHPAENVEYTLIVDKVQSDPFAPPSCFRVKIQTTAAGIPKNTYDTRIKHIIKAGGLDVSQSGRGWNSPKGGDFGINSPAQQVIERTSCMIQQPADGKDVLELRFTLNLPAQGRSILGYAATELLKVQLPALVQKGLLWKSFDTEEVWTHIRSVQVQEALRNALPKHNLVAFIGNGSVLPRVSGASPLPMNKQTAVLFESPESLRELGIYNVKPDDGRELVVTDPTAFKIRAEDGRNVVGTDISPFINNLPGPHGSTTSFTSADSSGSTSMAANIQEAIEVGATTLLIDEDTSATNFLVRDKRMQVLIKSEPIEPFVSKARSLFRDHGVSTIIIIGGCGDYLTIADTVICMESYHALDITPRAREVVAEYPVLVEQATNYGTIPKRIPIVPDFHKLGKSPRPQGTRNIQVPWAPGGTEERAFVDLAGIDQLVEKGQTGVCAEALRYMPKSKFRYSMAQWAVFMKRLVDAEGLDALREDVKVGDLVRPRELEILCAVNRVRGLVVTYGEGLLIESAVLDTKGGGGMNDDEIVLDDAERSP</sequence>
<dbReference type="Pfam" id="PF20446">
    <property type="entry name" value="ABC_N"/>
    <property type="match status" value="1"/>
</dbReference>
<comment type="caution">
    <text evidence="5">The sequence shown here is derived from an EMBL/GenBank/DDBJ whole genome shotgun (WGS) entry which is preliminary data.</text>
</comment>
<dbReference type="EMBL" id="JBBBZM010000059">
    <property type="protein sequence ID" value="KAL0635973.1"/>
    <property type="molecule type" value="Genomic_DNA"/>
</dbReference>
<feature type="domain" description="ATPase of the ABC class N-terminal" evidence="3">
    <location>
        <begin position="45"/>
        <end position="186"/>
    </location>
</feature>
<dbReference type="Proteomes" id="UP001447188">
    <property type="component" value="Unassembled WGS sequence"/>
</dbReference>
<organism evidence="5 6">
    <name type="scientific">Discina gigas</name>
    <dbReference type="NCBI Taxonomy" id="1032678"/>
    <lineage>
        <taxon>Eukaryota</taxon>
        <taxon>Fungi</taxon>
        <taxon>Dikarya</taxon>
        <taxon>Ascomycota</taxon>
        <taxon>Pezizomycotina</taxon>
        <taxon>Pezizomycetes</taxon>
        <taxon>Pezizales</taxon>
        <taxon>Discinaceae</taxon>
        <taxon>Discina</taxon>
    </lineage>
</organism>
<feature type="region of interest" description="Disordered" evidence="1">
    <location>
        <begin position="1"/>
        <end position="29"/>
    </location>
</feature>
<feature type="domain" description="ATPase of the ABC class C-terminal" evidence="2">
    <location>
        <begin position="254"/>
        <end position="425"/>
    </location>
</feature>
<feature type="domain" description="MRB1590-like C-terminal" evidence="4">
    <location>
        <begin position="470"/>
        <end position="552"/>
    </location>
</feature>
<protein>
    <recommendedName>
        <fullName evidence="7">ATPase</fullName>
    </recommendedName>
</protein>
<dbReference type="Pfam" id="PF09818">
    <property type="entry name" value="ABC_ATPase"/>
    <property type="match status" value="2"/>
</dbReference>
<evidence type="ECO:0000259" key="3">
    <source>
        <dbReference type="Pfam" id="PF20446"/>
    </source>
</evidence>
<evidence type="ECO:0000259" key="2">
    <source>
        <dbReference type="Pfam" id="PF09818"/>
    </source>
</evidence>
<dbReference type="Pfam" id="PF21117">
    <property type="entry name" value="MRB1590_C"/>
    <property type="match status" value="1"/>
</dbReference>
<feature type="domain" description="ATPase of the ABC class C-terminal" evidence="2">
    <location>
        <begin position="192"/>
        <end position="253"/>
    </location>
</feature>
<dbReference type="InterPro" id="IPR046833">
    <property type="entry name" value="ABC_N"/>
</dbReference>
<dbReference type="InterPro" id="IPR046834">
    <property type="entry name" value="ABC_ATPase_C"/>
</dbReference>
<evidence type="ECO:0000313" key="6">
    <source>
        <dbReference type="Proteomes" id="UP001447188"/>
    </source>
</evidence>
<evidence type="ECO:0000256" key="1">
    <source>
        <dbReference type="SAM" id="MobiDB-lite"/>
    </source>
</evidence>
<reference evidence="5 6" key="1">
    <citation type="submission" date="2024-02" db="EMBL/GenBank/DDBJ databases">
        <title>Discinaceae phylogenomics.</title>
        <authorList>
            <person name="Dirks A.C."/>
            <person name="James T.Y."/>
        </authorList>
    </citation>
    <scope>NUCLEOTIDE SEQUENCE [LARGE SCALE GENOMIC DNA]</scope>
    <source>
        <strain evidence="5 6">ACD0624</strain>
    </source>
</reference>
<dbReference type="InterPro" id="IPR019195">
    <property type="entry name" value="ABC_ATPase_put"/>
</dbReference>
<gene>
    <name evidence="5" type="ORF">Q9L58_005112</name>
</gene>
<proteinExistence type="predicted"/>
<accession>A0ABR3GJE4</accession>
<dbReference type="InterPro" id="IPR049069">
    <property type="entry name" value="MRB1590-like_C"/>
</dbReference>
<name>A0ABR3GJE4_9PEZI</name>
<feature type="compositionally biased region" description="Acidic residues" evidence="1">
    <location>
        <begin position="10"/>
        <end position="29"/>
    </location>
</feature>
<evidence type="ECO:0000259" key="4">
    <source>
        <dbReference type="Pfam" id="PF21117"/>
    </source>
</evidence>
<evidence type="ECO:0008006" key="7">
    <source>
        <dbReference type="Google" id="ProtNLM"/>
    </source>
</evidence>
<evidence type="ECO:0000313" key="5">
    <source>
        <dbReference type="EMBL" id="KAL0635973.1"/>
    </source>
</evidence>
<keyword evidence="6" id="KW-1185">Reference proteome</keyword>